<proteinExistence type="inferred from homology"/>
<comment type="caution">
    <text evidence="2">The sequence shown here is derived from an EMBL/GenBank/DDBJ whole genome shotgun (WGS) entry which is preliminary data.</text>
</comment>
<dbReference type="InterPro" id="IPR036689">
    <property type="entry name" value="ESAT-6-like_sf"/>
</dbReference>
<organism evidence="2 3">
    <name type="scientific">Streptomyces mobaraensis</name>
    <name type="common">Streptoverticillium mobaraense</name>
    <dbReference type="NCBI Taxonomy" id="35621"/>
    <lineage>
        <taxon>Bacteria</taxon>
        <taxon>Bacillati</taxon>
        <taxon>Actinomycetota</taxon>
        <taxon>Actinomycetes</taxon>
        <taxon>Kitasatosporales</taxon>
        <taxon>Streptomycetaceae</taxon>
        <taxon>Streptomyces</taxon>
    </lineage>
</organism>
<dbReference type="Gene3D" id="1.10.287.1060">
    <property type="entry name" value="ESAT-6-like"/>
    <property type="match status" value="1"/>
</dbReference>
<keyword evidence="3" id="KW-1185">Reference proteome</keyword>
<dbReference type="RefSeq" id="WP_004947586.1">
    <property type="nucleotide sequence ID" value="NZ_JBFADJ010000055.1"/>
</dbReference>
<evidence type="ECO:0000313" key="2">
    <source>
        <dbReference type="EMBL" id="KAB7832879.1"/>
    </source>
</evidence>
<dbReference type="InterPro" id="IPR010310">
    <property type="entry name" value="T7SS_ESAT-6-like"/>
</dbReference>
<sequence length="93" mass="10412">MEIKYGTVVEASNAVKSAANNIKSELDSLDARVEAQVAQWDGETQQAFHSRHKGWKTNVDDMHQTLLKISSLLMEATHGYQANDKRQAARFGH</sequence>
<name>A0A5N5VWZ2_STRMB</name>
<dbReference type="NCBIfam" id="TIGR03930">
    <property type="entry name" value="WXG100_ESAT6"/>
    <property type="match status" value="1"/>
</dbReference>
<dbReference type="AlphaFoldDB" id="A0A5N5VWZ2"/>
<dbReference type="Pfam" id="PF06013">
    <property type="entry name" value="WXG100"/>
    <property type="match status" value="1"/>
</dbReference>
<reference evidence="2 3" key="1">
    <citation type="journal article" date="2019" name="Microb. Cell Fact.">
        <title>Exploring novel herbicidin analogues by transcriptional regulator overexpression and MS/MS molecular networking.</title>
        <authorList>
            <person name="Shi Y."/>
            <person name="Gu R."/>
            <person name="Li Y."/>
            <person name="Wang X."/>
            <person name="Ren W."/>
            <person name="Li X."/>
            <person name="Wang L."/>
            <person name="Xie Y."/>
            <person name="Hong B."/>
        </authorList>
    </citation>
    <scope>NUCLEOTIDE SEQUENCE [LARGE SCALE GENOMIC DNA]</scope>
    <source>
        <strain evidence="2 3">US-43</strain>
    </source>
</reference>
<dbReference type="SUPFAM" id="SSF140453">
    <property type="entry name" value="EsxAB dimer-like"/>
    <property type="match status" value="1"/>
</dbReference>
<dbReference type="OrthoDB" id="3192437at2"/>
<dbReference type="Proteomes" id="UP000327000">
    <property type="component" value="Unassembled WGS sequence"/>
</dbReference>
<evidence type="ECO:0000313" key="3">
    <source>
        <dbReference type="Proteomes" id="UP000327000"/>
    </source>
</evidence>
<accession>A0A5N5VWZ2</accession>
<evidence type="ECO:0000256" key="1">
    <source>
        <dbReference type="RuleBase" id="RU362001"/>
    </source>
</evidence>
<protein>
    <recommendedName>
        <fullName evidence="1">ESAT-6-like protein</fullName>
    </recommendedName>
</protein>
<dbReference type="EMBL" id="VOKX01000142">
    <property type="protein sequence ID" value="KAB7832879.1"/>
    <property type="molecule type" value="Genomic_DNA"/>
</dbReference>
<comment type="similarity">
    <text evidence="1">Belongs to the WXG100 family.</text>
</comment>
<gene>
    <name evidence="2" type="ORF">FRZ00_34340</name>
</gene>